<dbReference type="PROSITE" id="PS50893">
    <property type="entry name" value="ABC_TRANSPORTER_2"/>
    <property type="match status" value="1"/>
</dbReference>
<dbReference type="SUPFAM" id="SSF52540">
    <property type="entry name" value="P-loop containing nucleoside triphosphate hydrolases"/>
    <property type="match status" value="1"/>
</dbReference>
<comment type="subunit">
    <text evidence="10">The complex is composed of two ATP-binding proteins (NikD and NikE), two transmembrane proteins (NikB and NikC) and a solute-binding protein (NikA).</text>
</comment>
<dbReference type="InterPro" id="IPR003439">
    <property type="entry name" value="ABC_transporter-like_ATP-bd"/>
</dbReference>
<evidence type="ECO:0000313" key="16">
    <source>
        <dbReference type="Proteomes" id="UP001320609"/>
    </source>
</evidence>
<evidence type="ECO:0000256" key="5">
    <source>
        <dbReference type="ARBA" id="ARBA00022741"/>
    </source>
</evidence>
<sequence length="278" mass="30312">MLTIDHLTLQLPYYAHGHASWWKRRWATCLDDLTLQISAGEVHAVVGASGAGKSLLAYAIMGLLPPAARLSGQLNYQEKPLDAVRQRQLRGRELALIPQSLSALDPLVRTHRQVTWAAQRAGQPSTGARHAAQRALDHYQLDTQAQQAYAHELSGGMARRVLTAMAHVSQAQLVIADEPTVGLDPHQRQRVLDALRGLADQGKTVILITHDLRHALPVADRVTIMRDGKQVETALACAFQDDGTSLNHGYSQALWLALPDNAFTTATISKDKQGVSVA</sequence>
<proteinExistence type="inferred from homology"/>
<comment type="similarity">
    <text evidence="2">Belongs to the ABC transporter superfamily.</text>
</comment>
<dbReference type="EMBL" id="JAKVTW010000001">
    <property type="protein sequence ID" value="MCH4809839.1"/>
    <property type="molecule type" value="Genomic_DNA"/>
</dbReference>
<evidence type="ECO:0000256" key="6">
    <source>
        <dbReference type="ARBA" id="ARBA00022840"/>
    </source>
</evidence>
<evidence type="ECO:0000256" key="7">
    <source>
        <dbReference type="ARBA" id="ARBA00022967"/>
    </source>
</evidence>
<dbReference type="PANTHER" id="PTHR43297:SF13">
    <property type="entry name" value="NICKEL ABC TRANSPORTER, ATP-BINDING PROTEIN"/>
    <property type="match status" value="1"/>
</dbReference>
<comment type="caution">
    <text evidence="15">The sequence shown here is derived from an EMBL/GenBank/DDBJ whole genome shotgun (WGS) entry which is preliminary data.</text>
</comment>
<keyword evidence="16" id="KW-1185">Reference proteome</keyword>
<dbReference type="EC" id="7.2.2.11" evidence="11"/>
<accession>A0ABS9S1E6</accession>
<evidence type="ECO:0000256" key="3">
    <source>
        <dbReference type="ARBA" id="ARBA00022448"/>
    </source>
</evidence>
<dbReference type="InterPro" id="IPR050388">
    <property type="entry name" value="ABC_Ni/Peptide_Import"/>
</dbReference>
<evidence type="ECO:0000256" key="11">
    <source>
        <dbReference type="ARBA" id="ARBA00039098"/>
    </source>
</evidence>
<evidence type="ECO:0000256" key="8">
    <source>
        <dbReference type="ARBA" id="ARBA00023065"/>
    </source>
</evidence>
<evidence type="ECO:0000256" key="2">
    <source>
        <dbReference type="ARBA" id="ARBA00005417"/>
    </source>
</evidence>
<keyword evidence="9" id="KW-0472">Membrane</keyword>
<name>A0ABS9S1E6_9GAMM</name>
<evidence type="ECO:0000256" key="13">
    <source>
        <dbReference type="ARBA" id="ARBA00048610"/>
    </source>
</evidence>
<protein>
    <recommendedName>
        <fullName evidence="12">Nickel import system ATP-binding protein NikD</fullName>
        <ecNumber evidence="11">7.2.2.11</ecNumber>
    </recommendedName>
</protein>
<organism evidence="15 16">
    <name type="scientific">Vreelandella neptunia</name>
    <dbReference type="NCBI Taxonomy" id="115551"/>
    <lineage>
        <taxon>Bacteria</taxon>
        <taxon>Pseudomonadati</taxon>
        <taxon>Pseudomonadota</taxon>
        <taxon>Gammaproteobacteria</taxon>
        <taxon>Oceanospirillales</taxon>
        <taxon>Halomonadaceae</taxon>
        <taxon>Vreelandella</taxon>
    </lineage>
</organism>
<dbReference type="RefSeq" id="WP_240716153.1">
    <property type="nucleotide sequence ID" value="NZ_JAKVTW010000001.1"/>
</dbReference>
<evidence type="ECO:0000256" key="12">
    <source>
        <dbReference type="ARBA" id="ARBA00044143"/>
    </source>
</evidence>
<dbReference type="SMART" id="SM00382">
    <property type="entry name" value="AAA"/>
    <property type="match status" value="1"/>
</dbReference>
<keyword evidence="4" id="KW-1003">Cell membrane</keyword>
<evidence type="ECO:0000259" key="14">
    <source>
        <dbReference type="PROSITE" id="PS50893"/>
    </source>
</evidence>
<evidence type="ECO:0000256" key="10">
    <source>
        <dbReference type="ARBA" id="ARBA00038669"/>
    </source>
</evidence>
<dbReference type="Gene3D" id="3.40.50.300">
    <property type="entry name" value="P-loop containing nucleotide triphosphate hydrolases"/>
    <property type="match status" value="1"/>
</dbReference>
<reference evidence="15 16" key="1">
    <citation type="submission" date="2022-03" db="EMBL/GenBank/DDBJ databases">
        <title>Genomic signatures underlying metal tolerance in selected Arctic bacterial isolates.</title>
        <authorList>
            <person name="Thomas F.A."/>
            <person name="Venkatachalam S."/>
            <person name="Krishnan K.P."/>
        </authorList>
    </citation>
    <scope>NUCLEOTIDE SEQUENCE [LARGE SCALE GENOMIC DNA]</scope>
    <source>
        <strain evidence="15 16">HM116</strain>
    </source>
</reference>
<dbReference type="GO" id="GO:0005524">
    <property type="term" value="F:ATP binding"/>
    <property type="evidence" value="ECO:0007669"/>
    <property type="project" value="UniProtKB-KW"/>
</dbReference>
<keyword evidence="8" id="KW-0406">Ion transport</keyword>
<evidence type="ECO:0000313" key="15">
    <source>
        <dbReference type="EMBL" id="MCH4809839.1"/>
    </source>
</evidence>
<dbReference type="PANTHER" id="PTHR43297">
    <property type="entry name" value="OLIGOPEPTIDE TRANSPORT ATP-BINDING PROTEIN APPD"/>
    <property type="match status" value="1"/>
</dbReference>
<keyword evidence="6 15" id="KW-0067">ATP-binding</keyword>
<dbReference type="Pfam" id="PF00005">
    <property type="entry name" value="ABC_tran"/>
    <property type="match status" value="1"/>
</dbReference>
<comment type="subcellular location">
    <subcellularLocation>
        <location evidence="1">Cell inner membrane</location>
        <topology evidence="1">Peripheral membrane protein</topology>
    </subcellularLocation>
</comment>
<dbReference type="InterPro" id="IPR003593">
    <property type="entry name" value="AAA+_ATPase"/>
</dbReference>
<keyword evidence="3" id="KW-0813">Transport</keyword>
<evidence type="ECO:0000256" key="4">
    <source>
        <dbReference type="ARBA" id="ARBA00022475"/>
    </source>
</evidence>
<keyword evidence="5" id="KW-0547">Nucleotide-binding</keyword>
<dbReference type="InterPro" id="IPR027417">
    <property type="entry name" value="P-loop_NTPase"/>
</dbReference>
<comment type="catalytic activity">
    <reaction evidence="13">
        <text>Ni(2+)(out) + ATP + H2O = Ni(2+)(in) + ADP + phosphate + H(+)</text>
        <dbReference type="Rhea" id="RHEA:15557"/>
        <dbReference type="ChEBI" id="CHEBI:15377"/>
        <dbReference type="ChEBI" id="CHEBI:15378"/>
        <dbReference type="ChEBI" id="CHEBI:30616"/>
        <dbReference type="ChEBI" id="CHEBI:43474"/>
        <dbReference type="ChEBI" id="CHEBI:49786"/>
        <dbReference type="ChEBI" id="CHEBI:456216"/>
        <dbReference type="EC" id="7.2.2.11"/>
    </reaction>
    <physiologicalReaction direction="left-to-right" evidence="13">
        <dbReference type="Rhea" id="RHEA:15558"/>
    </physiologicalReaction>
</comment>
<gene>
    <name evidence="15" type="ORF">MLE19_00680</name>
</gene>
<dbReference type="Proteomes" id="UP001320609">
    <property type="component" value="Unassembled WGS sequence"/>
</dbReference>
<evidence type="ECO:0000256" key="9">
    <source>
        <dbReference type="ARBA" id="ARBA00023136"/>
    </source>
</evidence>
<keyword evidence="7" id="KW-1278">Translocase</keyword>
<feature type="domain" description="ABC transporter" evidence="14">
    <location>
        <begin position="2"/>
        <end position="252"/>
    </location>
</feature>
<evidence type="ECO:0000256" key="1">
    <source>
        <dbReference type="ARBA" id="ARBA00004417"/>
    </source>
</evidence>